<dbReference type="PANTHER" id="PTHR37312">
    <property type="entry name" value="MEMBRANE-BOUND ACYLTRANSFERASE YKRP-RELATED"/>
    <property type="match status" value="1"/>
</dbReference>
<feature type="transmembrane region" description="Helical" evidence="3">
    <location>
        <begin position="56"/>
        <end position="81"/>
    </location>
</feature>
<feature type="transmembrane region" description="Helical" evidence="3">
    <location>
        <begin position="281"/>
        <end position="303"/>
    </location>
</feature>
<feature type="transmembrane region" description="Helical" evidence="3">
    <location>
        <begin position="315"/>
        <end position="340"/>
    </location>
</feature>
<feature type="transmembrane region" description="Helical" evidence="3">
    <location>
        <begin position="183"/>
        <end position="200"/>
    </location>
</feature>
<evidence type="ECO:0000259" key="4">
    <source>
        <dbReference type="Pfam" id="PF01757"/>
    </source>
</evidence>
<gene>
    <name evidence="5" type="ORF">KCTCHS21_13880</name>
</gene>
<dbReference type="PANTHER" id="PTHR37312:SF1">
    <property type="entry name" value="MEMBRANE-BOUND ACYLTRANSFERASE YKRP-RELATED"/>
    <property type="match status" value="1"/>
</dbReference>
<feature type="transmembrane region" description="Helical" evidence="3">
    <location>
        <begin position="135"/>
        <end position="153"/>
    </location>
</feature>
<dbReference type="Pfam" id="PF01757">
    <property type="entry name" value="Acyl_transf_3"/>
    <property type="match status" value="1"/>
</dbReference>
<dbReference type="GO" id="GO:0016747">
    <property type="term" value="F:acyltransferase activity, transferring groups other than amino-acyl groups"/>
    <property type="evidence" value="ECO:0007669"/>
    <property type="project" value="InterPro"/>
</dbReference>
<evidence type="ECO:0000313" key="6">
    <source>
        <dbReference type="Proteomes" id="UP000289856"/>
    </source>
</evidence>
<reference evidence="5 6" key="1">
    <citation type="submission" date="2019-01" db="EMBL/GenBank/DDBJ databases">
        <title>Complete genome sequence of Cohnella hallensis HS21 isolated from Korean fir (Abies koreana) rhizospheric soil.</title>
        <authorList>
            <person name="Jiang L."/>
            <person name="Kang S.W."/>
            <person name="Kim S."/>
            <person name="Jung J."/>
            <person name="Kim C.Y."/>
            <person name="Kim D.H."/>
            <person name="Kim S.W."/>
            <person name="Lee J."/>
        </authorList>
    </citation>
    <scope>NUCLEOTIDE SEQUENCE [LARGE SCALE GENOMIC DNA]</scope>
    <source>
        <strain evidence="5 6">HS21</strain>
    </source>
</reference>
<keyword evidence="3" id="KW-0472">Membrane</keyword>
<protein>
    <submittedName>
        <fullName evidence="5">Acyltransferase</fullName>
    </submittedName>
</protein>
<dbReference type="Proteomes" id="UP000289856">
    <property type="component" value="Chromosome"/>
</dbReference>
<sequence>MNNNVELPPRGLEGSKPKERSITIDALKGFAIILVVIGHAIQYGSHDVFDFFGHPLFQIIYSFHMPLFILLSGYVAYFSIGNKSNKSIVTSRINTLLIPFLCWGVVEFLVGAILMDNSLIKLPKYIVALIIFPDRGLWFIWVLLILYILLLLIRKFEHKLRVGSYLVIYGVILLIPVNKYFDLYMIKWLMPFFLAGYLISKYKSNMQRALPYIKIASLIVFPVLMLFWEQKDYIYVSKMTLSSGIASTIADYAYRYTVAAAGIALAFTLISFIKARNINKWLAYVGMYSLDIYAIHLIAAHYLGDFPTLASNSYLFNAVYVPAVSIILLALSILLSKFVIKRNMTLSRLLLGSKVRLRQEPKENLSHAGTR</sequence>
<feature type="transmembrane region" description="Helical" evidence="3">
    <location>
        <begin position="253"/>
        <end position="274"/>
    </location>
</feature>
<dbReference type="OrthoDB" id="6623990at2"/>
<feature type="transmembrane region" description="Helical" evidence="3">
    <location>
        <begin position="212"/>
        <end position="228"/>
    </location>
</feature>
<comment type="similarity">
    <text evidence="2">Belongs to the acyltransferase 3 family.</text>
</comment>
<accession>A0A3T1D1U4</accession>
<feature type="transmembrane region" description="Helical" evidence="3">
    <location>
        <begin position="26"/>
        <end position="44"/>
    </location>
</feature>
<dbReference type="AlphaFoldDB" id="A0A3T1D1U4"/>
<feature type="transmembrane region" description="Helical" evidence="3">
    <location>
        <begin position="93"/>
        <end position="115"/>
    </location>
</feature>
<keyword evidence="3" id="KW-0812">Transmembrane</keyword>
<comment type="subcellular location">
    <subcellularLocation>
        <location evidence="1">Membrane</location>
    </subcellularLocation>
</comment>
<evidence type="ECO:0000313" key="5">
    <source>
        <dbReference type="EMBL" id="BBI31989.1"/>
    </source>
</evidence>
<keyword evidence="5" id="KW-0012">Acyltransferase</keyword>
<name>A0A3T1D1U4_9BACL</name>
<keyword evidence="3" id="KW-1133">Transmembrane helix</keyword>
<organism evidence="5 6">
    <name type="scientific">Cohnella abietis</name>
    <dbReference type="NCBI Taxonomy" id="2507935"/>
    <lineage>
        <taxon>Bacteria</taxon>
        <taxon>Bacillati</taxon>
        <taxon>Bacillota</taxon>
        <taxon>Bacilli</taxon>
        <taxon>Bacillales</taxon>
        <taxon>Paenibacillaceae</taxon>
        <taxon>Cohnella</taxon>
    </lineage>
</organism>
<keyword evidence="6" id="KW-1185">Reference proteome</keyword>
<keyword evidence="5" id="KW-0808">Transferase</keyword>
<evidence type="ECO:0000256" key="2">
    <source>
        <dbReference type="ARBA" id="ARBA00007400"/>
    </source>
</evidence>
<dbReference type="InterPro" id="IPR002656">
    <property type="entry name" value="Acyl_transf_3_dom"/>
</dbReference>
<evidence type="ECO:0000256" key="3">
    <source>
        <dbReference type="SAM" id="Phobius"/>
    </source>
</evidence>
<feature type="domain" description="Acyltransferase 3" evidence="4">
    <location>
        <begin position="24"/>
        <end position="336"/>
    </location>
</feature>
<evidence type="ECO:0000256" key="1">
    <source>
        <dbReference type="ARBA" id="ARBA00004370"/>
    </source>
</evidence>
<proteinExistence type="inferred from homology"/>
<dbReference type="RefSeq" id="WP_157993972.1">
    <property type="nucleotide sequence ID" value="NZ_AP019400.1"/>
</dbReference>
<dbReference type="KEGG" id="cohn:KCTCHS21_13880"/>
<dbReference type="EMBL" id="AP019400">
    <property type="protein sequence ID" value="BBI31989.1"/>
    <property type="molecule type" value="Genomic_DNA"/>
</dbReference>
<feature type="transmembrane region" description="Helical" evidence="3">
    <location>
        <begin position="160"/>
        <end position="177"/>
    </location>
</feature>
<dbReference type="InterPro" id="IPR052734">
    <property type="entry name" value="Nod_factor_acetyltransferase"/>
</dbReference>